<accession>A0A4S1CA68</accession>
<keyword evidence="1" id="KW-0472">Membrane</keyword>
<dbReference type="EMBL" id="SRSC01000005">
    <property type="protein sequence ID" value="TGU70169.1"/>
    <property type="molecule type" value="Genomic_DNA"/>
</dbReference>
<evidence type="ECO:0000313" key="4">
    <source>
        <dbReference type="Proteomes" id="UP000306416"/>
    </source>
</evidence>
<organism evidence="3 4">
    <name type="scientific">Geomonas terrae</name>
    <dbReference type="NCBI Taxonomy" id="2562681"/>
    <lineage>
        <taxon>Bacteria</taxon>
        <taxon>Pseudomonadati</taxon>
        <taxon>Thermodesulfobacteriota</taxon>
        <taxon>Desulfuromonadia</taxon>
        <taxon>Geobacterales</taxon>
        <taxon>Geobacteraceae</taxon>
        <taxon>Geomonas</taxon>
    </lineage>
</organism>
<dbReference type="RefSeq" id="WP_135872468.1">
    <property type="nucleotide sequence ID" value="NZ_SRSC01000005.1"/>
</dbReference>
<gene>
    <name evidence="3" type="ORF">E4633_18390</name>
</gene>
<evidence type="ECO:0000313" key="3">
    <source>
        <dbReference type="EMBL" id="TGU70169.1"/>
    </source>
</evidence>
<dbReference type="PROSITE" id="PS50234">
    <property type="entry name" value="VWFA"/>
    <property type="match status" value="1"/>
</dbReference>
<dbReference type="InterPro" id="IPR036465">
    <property type="entry name" value="vWFA_dom_sf"/>
</dbReference>
<dbReference type="AlphaFoldDB" id="A0A4S1CA68"/>
<feature type="domain" description="VWFA" evidence="2">
    <location>
        <begin position="137"/>
        <end position="253"/>
    </location>
</feature>
<keyword evidence="4" id="KW-1185">Reference proteome</keyword>
<evidence type="ECO:0000256" key="1">
    <source>
        <dbReference type="SAM" id="Phobius"/>
    </source>
</evidence>
<evidence type="ECO:0000259" key="2">
    <source>
        <dbReference type="PROSITE" id="PS50234"/>
    </source>
</evidence>
<dbReference type="InterPro" id="IPR002035">
    <property type="entry name" value="VWF_A"/>
</dbReference>
<reference evidence="3 4" key="1">
    <citation type="submission" date="2019-04" db="EMBL/GenBank/DDBJ databases">
        <title>Geobacter oryzae sp. nov., ferric-reducing bacteria isolated from paddy soil.</title>
        <authorList>
            <person name="Xu Z."/>
            <person name="Masuda Y."/>
            <person name="Itoh H."/>
            <person name="Senoo K."/>
        </authorList>
    </citation>
    <scope>NUCLEOTIDE SEQUENCE [LARGE SCALE GENOMIC DNA]</scope>
    <source>
        <strain evidence="3 4">Red111</strain>
    </source>
</reference>
<dbReference type="Pfam" id="PF13400">
    <property type="entry name" value="Tad"/>
    <property type="match status" value="1"/>
</dbReference>
<dbReference type="SUPFAM" id="SSF53300">
    <property type="entry name" value="vWA-like"/>
    <property type="match status" value="1"/>
</dbReference>
<dbReference type="Gene3D" id="3.40.50.410">
    <property type="entry name" value="von Willebrand factor, type A domain"/>
    <property type="match status" value="1"/>
</dbReference>
<dbReference type="Proteomes" id="UP000306416">
    <property type="component" value="Unassembled WGS sequence"/>
</dbReference>
<proteinExistence type="predicted"/>
<keyword evidence="1" id="KW-0812">Transmembrane</keyword>
<dbReference type="Pfam" id="PF00092">
    <property type="entry name" value="VWA"/>
    <property type="match status" value="1"/>
</dbReference>
<name>A0A4S1CA68_9BACT</name>
<dbReference type="InterPro" id="IPR028087">
    <property type="entry name" value="Tad_N"/>
</dbReference>
<feature type="transmembrane region" description="Helical" evidence="1">
    <location>
        <begin position="12"/>
        <end position="39"/>
    </location>
</feature>
<keyword evidence="1" id="KW-1133">Transmembrane helix</keyword>
<protein>
    <submittedName>
        <fullName evidence="3">VWA domain-containing protein</fullName>
    </submittedName>
</protein>
<sequence>MKEPAGREKGQVLVAFVLTATFLLAMIGLAIDVGMAYLVKTKLRAAVDAAALAAGKVAPQGEVTAGAEAARFFAVNYPDGLLGAQVAAPTTVVTEEDQSWNVTVSATALLPSYFARAVGTRQFVVSASATTTLSPVDLVLVLATPERPGDQALEAAKTAAGRFLGNFNPESDRVGLIRFANGVEARDEFRIREKRGFDLRRMQDYLAGPEAREPGYAAVEEALRVAKAQLDSLPKPRQSKRRIIVIFAASAPNGMAARFETGTGEAVGALSSQDGGLYPLYQRDEVSSPLRRSALSLNTLPEMDWSGTVPVKSFNAARELLTVANSFDEQKCNVDRAARNMAENVADAARGESGLQGYPITIHVIGRGSKLSEIEAACPSYGNNEKGENIMRRLANVNGVDTYNANQPSGTYFSAEPEEFDAAFRKVATSVLRLSR</sequence>
<comment type="caution">
    <text evidence="3">The sequence shown here is derived from an EMBL/GenBank/DDBJ whole genome shotgun (WGS) entry which is preliminary data.</text>
</comment>